<dbReference type="Pfam" id="PF21082">
    <property type="entry name" value="MS_channel_3rd"/>
    <property type="match status" value="1"/>
</dbReference>
<name>A0A2P6M6X4_9GAMM</name>
<dbReference type="InterPro" id="IPR010920">
    <property type="entry name" value="LSM_dom_sf"/>
</dbReference>
<dbReference type="InterPro" id="IPR023408">
    <property type="entry name" value="MscS_beta-dom_sf"/>
</dbReference>
<dbReference type="OrthoDB" id="9775207at2"/>
<keyword evidence="7" id="KW-0346">Stress response</keyword>
<dbReference type="AlphaFoldDB" id="A0A2P6M6X4"/>
<evidence type="ECO:0000256" key="8">
    <source>
        <dbReference type="ARBA" id="ARBA00023136"/>
    </source>
</evidence>
<dbReference type="InterPro" id="IPR030192">
    <property type="entry name" value="YbdG"/>
</dbReference>
<proteinExistence type="inferred from homology"/>
<dbReference type="Proteomes" id="UP000241736">
    <property type="component" value="Unassembled WGS sequence"/>
</dbReference>
<evidence type="ECO:0000259" key="13">
    <source>
        <dbReference type="Pfam" id="PF21082"/>
    </source>
</evidence>
<evidence type="ECO:0000256" key="2">
    <source>
        <dbReference type="ARBA" id="ARBA00008017"/>
    </source>
</evidence>
<feature type="domain" description="Mechanosensitive ion channel MscS C-terminal" evidence="13">
    <location>
        <begin position="333"/>
        <end position="393"/>
    </location>
</feature>
<sequence length="424" mass="46696">MEPFTAFYDQLATRPWLLTLATSTTLLLVAWLADQLTRRLLVRVLVQLVQASPVKWDDAILRRGVIRRLSHTVPAIVIYLGAPLLPGVPEGVVAVARNVAAAYVVLTAAQALSAFLSSLQDIYESRDPVRARNRPIKGYLQVAKIVLFVLAAVLVIAVLVEKSPLLLLSGFGAMTAVLMLVFKDTILSLVASVQLNSNDMVRVGDWIEMPKYGADGDVIDVALHTVKVQNWDKTITTIPTHALIADSFKNWRGMSESGGRRIKRALQIDQGTVRYLDNEERQALSRFVLLQPYLEKKAAELAEWNATQEGRAPVNLRRLTNLGTFRAYARAYLQAHKGIHQGMTLLVRQLPPGPEGLPLEIYCFTATTAWGEYEDIQSDIFDHLLAILPEFGLRAFQQPSGADIAAAAGAVGKGAQRSEWPASK</sequence>
<comment type="similarity">
    <text evidence="2">Belongs to the MscS (TC 1.A.23) family.</text>
</comment>
<dbReference type="EMBL" id="PVLF01000018">
    <property type="protein sequence ID" value="PRH81754.1"/>
    <property type="molecule type" value="Genomic_DNA"/>
</dbReference>
<dbReference type="InterPro" id="IPR006685">
    <property type="entry name" value="MscS_channel_2nd"/>
</dbReference>
<evidence type="ECO:0000256" key="7">
    <source>
        <dbReference type="ARBA" id="ARBA00023016"/>
    </source>
</evidence>
<dbReference type="Pfam" id="PF00924">
    <property type="entry name" value="MS_channel_2nd"/>
    <property type="match status" value="1"/>
</dbReference>
<dbReference type="Gene3D" id="2.30.30.60">
    <property type="match status" value="1"/>
</dbReference>
<gene>
    <name evidence="14" type="ORF">C6N40_11040</name>
</gene>
<evidence type="ECO:0000256" key="10">
    <source>
        <dbReference type="ARBA" id="ARBA00093659"/>
    </source>
</evidence>
<keyword evidence="15" id="KW-1185">Reference proteome</keyword>
<comment type="subcellular location">
    <subcellularLocation>
        <location evidence="1">Cell inner membrane</location>
        <topology evidence="1">Multi-pass membrane protein</topology>
    </subcellularLocation>
</comment>
<evidence type="ECO:0000313" key="15">
    <source>
        <dbReference type="Proteomes" id="UP000241736"/>
    </source>
</evidence>
<keyword evidence="4" id="KW-0997">Cell inner membrane</keyword>
<accession>A0A2P6M6X4</accession>
<evidence type="ECO:0000256" key="6">
    <source>
        <dbReference type="ARBA" id="ARBA00022989"/>
    </source>
</evidence>
<comment type="caution">
    <text evidence="14">The sequence shown here is derived from an EMBL/GenBank/DDBJ whole genome shotgun (WGS) entry which is preliminary data.</text>
</comment>
<feature type="domain" description="Mechanosensitive ion channel MscS" evidence="12">
    <location>
        <begin position="184"/>
        <end position="252"/>
    </location>
</feature>
<feature type="transmembrane region" description="Helical" evidence="11">
    <location>
        <begin position="100"/>
        <end position="119"/>
    </location>
</feature>
<keyword evidence="8 11" id="KW-0472">Membrane</keyword>
<reference evidence="14 15" key="1">
    <citation type="submission" date="2018-03" db="EMBL/GenBank/DDBJ databases">
        <title>Arenimonas caeni sp. nov., isolated from activated sludge.</title>
        <authorList>
            <person name="Liu H."/>
        </authorList>
    </citation>
    <scope>NUCLEOTIDE SEQUENCE [LARGE SCALE GENOMIC DNA]</scope>
    <source>
        <strain evidence="15">z29</strain>
    </source>
</reference>
<keyword evidence="5 11" id="KW-0812">Transmembrane</keyword>
<dbReference type="PANTHER" id="PTHR30414:SF0">
    <property type="entry name" value="MINICONDUCTANCE MECHANOSENSITIVE CHANNEL YBDG"/>
    <property type="match status" value="1"/>
</dbReference>
<evidence type="ECO:0000256" key="3">
    <source>
        <dbReference type="ARBA" id="ARBA00022475"/>
    </source>
</evidence>
<evidence type="ECO:0000256" key="11">
    <source>
        <dbReference type="SAM" id="Phobius"/>
    </source>
</evidence>
<evidence type="ECO:0000259" key="12">
    <source>
        <dbReference type="Pfam" id="PF00924"/>
    </source>
</evidence>
<organism evidence="14 15">
    <name type="scientific">Arenimonas caeni</name>
    <dbReference type="NCBI Taxonomy" id="2058085"/>
    <lineage>
        <taxon>Bacteria</taxon>
        <taxon>Pseudomonadati</taxon>
        <taxon>Pseudomonadota</taxon>
        <taxon>Gammaproteobacteria</taxon>
        <taxon>Lysobacterales</taxon>
        <taxon>Lysobacteraceae</taxon>
        <taxon>Arenimonas</taxon>
    </lineage>
</organism>
<evidence type="ECO:0000313" key="14">
    <source>
        <dbReference type="EMBL" id="PRH81754.1"/>
    </source>
</evidence>
<feature type="transmembrane region" description="Helical" evidence="11">
    <location>
        <begin position="139"/>
        <end position="159"/>
    </location>
</feature>
<keyword evidence="6 11" id="KW-1133">Transmembrane helix</keyword>
<keyword evidence="3" id="KW-1003">Cell membrane</keyword>
<feature type="transmembrane region" description="Helical" evidence="11">
    <location>
        <begin position="15"/>
        <end position="33"/>
    </location>
</feature>
<dbReference type="GO" id="GO:0005886">
    <property type="term" value="C:plasma membrane"/>
    <property type="evidence" value="ECO:0007669"/>
    <property type="project" value="UniProtKB-SubCell"/>
</dbReference>
<dbReference type="PANTHER" id="PTHR30414">
    <property type="entry name" value="MINICONDUCTANCE MECHANOSENSITIVE CHANNEL YBDG"/>
    <property type="match status" value="1"/>
</dbReference>
<dbReference type="RefSeq" id="WP_106991085.1">
    <property type="nucleotide sequence ID" value="NZ_KZ679095.1"/>
</dbReference>
<feature type="transmembrane region" description="Helical" evidence="11">
    <location>
        <begin position="69"/>
        <end position="88"/>
    </location>
</feature>
<dbReference type="SUPFAM" id="SSF50182">
    <property type="entry name" value="Sm-like ribonucleoproteins"/>
    <property type="match status" value="1"/>
</dbReference>
<dbReference type="GO" id="GO:0008381">
    <property type="term" value="F:mechanosensitive monoatomic ion channel activity"/>
    <property type="evidence" value="ECO:0007669"/>
    <property type="project" value="InterPro"/>
</dbReference>
<evidence type="ECO:0000256" key="9">
    <source>
        <dbReference type="ARBA" id="ARBA00093630"/>
    </source>
</evidence>
<dbReference type="GO" id="GO:0071470">
    <property type="term" value="P:cellular response to osmotic stress"/>
    <property type="evidence" value="ECO:0007669"/>
    <property type="project" value="InterPro"/>
</dbReference>
<evidence type="ECO:0000256" key="1">
    <source>
        <dbReference type="ARBA" id="ARBA00004429"/>
    </source>
</evidence>
<dbReference type="FunFam" id="2.30.30.60:FF:000002">
    <property type="entry name" value="Mechanosensitive ion channel family protein"/>
    <property type="match status" value="1"/>
</dbReference>
<evidence type="ECO:0000256" key="4">
    <source>
        <dbReference type="ARBA" id="ARBA00022519"/>
    </source>
</evidence>
<feature type="transmembrane region" description="Helical" evidence="11">
    <location>
        <begin position="165"/>
        <end position="182"/>
    </location>
</feature>
<dbReference type="InterPro" id="IPR049278">
    <property type="entry name" value="MS_channel_C"/>
</dbReference>
<evidence type="ECO:0000256" key="5">
    <source>
        <dbReference type="ARBA" id="ARBA00022692"/>
    </source>
</evidence>
<protein>
    <recommendedName>
        <fullName evidence="9">Mechanosensing system component YbdG</fullName>
    </recommendedName>
    <alternativeName>
        <fullName evidence="10">Mechanosensitive channel homolog YbdG</fullName>
    </alternativeName>
</protein>